<gene>
    <name evidence="1" type="ORF">RHMOL_Rhmol02G0239600</name>
</gene>
<comment type="caution">
    <text evidence="1">The sequence shown here is derived from an EMBL/GenBank/DDBJ whole genome shotgun (WGS) entry which is preliminary data.</text>
</comment>
<protein>
    <submittedName>
        <fullName evidence="1">Uncharacterized protein</fullName>
    </submittedName>
</protein>
<name>A0ACC0PUW1_RHOML</name>
<reference evidence="1" key="1">
    <citation type="submission" date="2022-02" db="EMBL/GenBank/DDBJ databases">
        <title>Plant Genome Project.</title>
        <authorList>
            <person name="Zhang R.-G."/>
        </authorList>
    </citation>
    <scope>NUCLEOTIDE SEQUENCE</scope>
    <source>
        <strain evidence="1">AT1</strain>
    </source>
</reference>
<dbReference type="Proteomes" id="UP001062846">
    <property type="component" value="Chromosome 2"/>
</dbReference>
<evidence type="ECO:0000313" key="2">
    <source>
        <dbReference type="Proteomes" id="UP001062846"/>
    </source>
</evidence>
<dbReference type="EMBL" id="CM046389">
    <property type="protein sequence ID" value="KAI8568939.1"/>
    <property type="molecule type" value="Genomic_DNA"/>
</dbReference>
<accession>A0ACC0PUW1</accession>
<evidence type="ECO:0000313" key="1">
    <source>
        <dbReference type="EMBL" id="KAI8568939.1"/>
    </source>
</evidence>
<organism evidence="1 2">
    <name type="scientific">Rhododendron molle</name>
    <name type="common">Chinese azalea</name>
    <name type="synonym">Azalea mollis</name>
    <dbReference type="NCBI Taxonomy" id="49168"/>
    <lineage>
        <taxon>Eukaryota</taxon>
        <taxon>Viridiplantae</taxon>
        <taxon>Streptophyta</taxon>
        <taxon>Embryophyta</taxon>
        <taxon>Tracheophyta</taxon>
        <taxon>Spermatophyta</taxon>
        <taxon>Magnoliopsida</taxon>
        <taxon>eudicotyledons</taxon>
        <taxon>Gunneridae</taxon>
        <taxon>Pentapetalae</taxon>
        <taxon>asterids</taxon>
        <taxon>Ericales</taxon>
        <taxon>Ericaceae</taxon>
        <taxon>Ericoideae</taxon>
        <taxon>Rhodoreae</taxon>
        <taxon>Rhododendron</taxon>
    </lineage>
</organism>
<proteinExistence type="predicted"/>
<sequence length="274" mass="30447">MLTLYPVACLCCLKQAEQRDIRGFGGPCSSLALYIGLPPKVRELVDAASFREFIQTLTVPVRNDHVVLVALAERWRDTSNTFHLPPGEMTVMLSDFAAITGLRVGGEPIPFDSGIHVDPAALEWFLGEVPQVERGAARGSTVHLSYLPALKDLRAASRFDWGGAALGTAYQFFGDASRNGQSMAGYWRVWEVEWNPWRTSGPEPEYLAQSRVVTASRVLLESAFGWQWYLGDRVVRQSLGYPEFQVPGPLPPRASHTGDYTLAELERYTRPDTS</sequence>
<keyword evidence="2" id="KW-1185">Reference proteome</keyword>